<comment type="caution">
    <text evidence="1">The sequence shown here is derived from an EMBL/GenBank/DDBJ whole genome shotgun (WGS) entry which is preliminary data.</text>
</comment>
<name>A0A7J3XYQ4_9CREN</name>
<organism evidence="1">
    <name type="scientific">Thermogladius calderae</name>
    <dbReference type="NCBI Taxonomy" id="1200300"/>
    <lineage>
        <taxon>Archaea</taxon>
        <taxon>Thermoproteota</taxon>
        <taxon>Thermoprotei</taxon>
        <taxon>Desulfurococcales</taxon>
        <taxon>Desulfurococcaceae</taxon>
        <taxon>Thermogladius</taxon>
    </lineage>
</organism>
<dbReference type="AlphaFoldDB" id="A0A7J3XYQ4"/>
<proteinExistence type="predicted"/>
<protein>
    <submittedName>
        <fullName evidence="1">Uncharacterized protein</fullName>
    </submittedName>
</protein>
<gene>
    <name evidence="1" type="ORF">ENM60_03750</name>
</gene>
<sequence length="80" mass="9558">MNKSNMRKYTKRKGLLSSKYVMKAAWRLMIKAMPKEVARFIQSRFGELKIYEARYEYLLSEADEYSKVCRNAFTTRDTES</sequence>
<evidence type="ECO:0000313" key="1">
    <source>
        <dbReference type="EMBL" id="HHP67888.1"/>
    </source>
</evidence>
<dbReference type="EMBL" id="DRYK01000052">
    <property type="protein sequence ID" value="HHP67888.1"/>
    <property type="molecule type" value="Genomic_DNA"/>
</dbReference>
<accession>A0A7J3XYQ4</accession>
<reference evidence="1" key="1">
    <citation type="journal article" date="2020" name="mSystems">
        <title>Genome- and Community-Level Interaction Insights into Carbon Utilization and Element Cycling Functions of Hydrothermarchaeota in Hydrothermal Sediment.</title>
        <authorList>
            <person name="Zhou Z."/>
            <person name="Liu Y."/>
            <person name="Xu W."/>
            <person name="Pan J."/>
            <person name="Luo Z.H."/>
            <person name="Li M."/>
        </authorList>
    </citation>
    <scope>NUCLEOTIDE SEQUENCE [LARGE SCALE GENOMIC DNA]</scope>
    <source>
        <strain evidence="1">SpSt-110</strain>
    </source>
</reference>